<evidence type="ECO:0000313" key="9">
    <source>
        <dbReference type="Proteomes" id="UP000286931"/>
    </source>
</evidence>
<dbReference type="EMBL" id="BIFH01000013">
    <property type="protein sequence ID" value="GCD92891.1"/>
    <property type="molecule type" value="Genomic_DNA"/>
</dbReference>
<feature type="transmembrane region" description="Helical" evidence="6">
    <location>
        <begin position="313"/>
        <end position="333"/>
    </location>
</feature>
<feature type="transmembrane region" description="Helical" evidence="6">
    <location>
        <begin position="279"/>
        <end position="301"/>
    </location>
</feature>
<dbReference type="Pfam" id="PF07690">
    <property type="entry name" value="MFS_1"/>
    <property type="match status" value="1"/>
</dbReference>
<dbReference type="PANTHER" id="PTHR42718:SF39">
    <property type="entry name" value="ACTINORHODIN TRANSPORTER-RELATED"/>
    <property type="match status" value="1"/>
</dbReference>
<evidence type="ECO:0000259" key="7">
    <source>
        <dbReference type="PROSITE" id="PS50850"/>
    </source>
</evidence>
<accession>A0A401YE57</accession>
<protein>
    <submittedName>
        <fullName evidence="8">Putative actinorhodin transporter</fullName>
    </submittedName>
</protein>
<dbReference type="GO" id="GO:0022857">
    <property type="term" value="F:transmembrane transporter activity"/>
    <property type="evidence" value="ECO:0007669"/>
    <property type="project" value="InterPro"/>
</dbReference>
<comment type="subcellular location">
    <subcellularLocation>
        <location evidence="1">Cell membrane</location>
        <topology evidence="1">Multi-pass membrane protein</topology>
    </subcellularLocation>
</comment>
<feature type="transmembrane region" description="Helical" evidence="6">
    <location>
        <begin position="148"/>
        <end position="170"/>
    </location>
</feature>
<evidence type="ECO:0000313" key="8">
    <source>
        <dbReference type="EMBL" id="GCD92891.1"/>
    </source>
</evidence>
<evidence type="ECO:0000256" key="2">
    <source>
        <dbReference type="ARBA" id="ARBA00022692"/>
    </source>
</evidence>
<dbReference type="RefSeq" id="WP_126635199.1">
    <property type="nucleotide sequence ID" value="NZ_BIFH01000013.1"/>
</dbReference>
<feature type="transmembrane region" description="Helical" evidence="6">
    <location>
        <begin position="24"/>
        <end position="46"/>
    </location>
</feature>
<feature type="domain" description="Major facilitator superfamily (MFS) profile" evidence="7">
    <location>
        <begin position="24"/>
        <end position="472"/>
    </location>
</feature>
<sequence>MTVPASTSAVRTAPPTAHPHRWRVLAVVLLAQALDLLDATVMNVAAPSVRAGLGGGAAMMQWLTAGYTLAFGVLLIIGGRLGDRWGRRRLFVLGAAGFTVASAVCAAAPSPIVLVAARVVQGALGALMIPQGFGVLTSVFDERERGRAFATFGPVMALAGVGGPVLAGGLIALDPVGLDWRLIFLINLPLGALAVAGALRWMPADPGDPLVRIDPPGALLVAAGSALVVHPLIQGREAGWPWWTFAEIAAGVAAFTAFGRRQRTSRSPVLVPSLLRKPAFVGGLAVTAAFFTGLGGLLLVLSLHLQLDLGRSAWGTALCLSPLAVGIGLASLFAPAASARLGRSLLHLGLGVEALGTLGLAAAAASGSPVPALSIPTLVVGLGVGLVSGTLVRSILAAAEPAETGSASGTLNALQQLSTALGVAVLGTVYFAAHDAGAPEAGADGLVIGALVVTATCLVGAGLVFLLPRTRDERPAPTP</sequence>
<dbReference type="Gene3D" id="1.20.1720.10">
    <property type="entry name" value="Multidrug resistance protein D"/>
    <property type="match status" value="1"/>
</dbReference>
<feature type="transmembrane region" description="Helical" evidence="6">
    <location>
        <begin position="239"/>
        <end position="258"/>
    </location>
</feature>
<feature type="transmembrane region" description="Helical" evidence="6">
    <location>
        <begin position="182"/>
        <end position="201"/>
    </location>
</feature>
<dbReference type="Gene3D" id="1.20.1250.20">
    <property type="entry name" value="MFS general substrate transporter like domains"/>
    <property type="match status" value="1"/>
</dbReference>
<keyword evidence="4 6" id="KW-0472">Membrane</keyword>
<name>A0A401YE57_9ACTN</name>
<keyword evidence="2 6" id="KW-0812">Transmembrane</keyword>
<comment type="caution">
    <text evidence="8">The sequence shown here is derived from an EMBL/GenBank/DDBJ whole genome shotgun (WGS) entry which is preliminary data.</text>
</comment>
<dbReference type="InterPro" id="IPR020846">
    <property type="entry name" value="MFS_dom"/>
</dbReference>
<feature type="transmembrane region" description="Helical" evidence="6">
    <location>
        <begin position="345"/>
        <end position="366"/>
    </location>
</feature>
<gene>
    <name evidence="8" type="primary">actII-2_1</name>
    <name evidence="8" type="ORF">EHYA_00534</name>
</gene>
<feature type="transmembrane region" description="Helical" evidence="6">
    <location>
        <begin position="413"/>
        <end position="433"/>
    </location>
</feature>
<dbReference type="OrthoDB" id="4350341at2"/>
<dbReference type="InterPro" id="IPR036259">
    <property type="entry name" value="MFS_trans_sf"/>
</dbReference>
<dbReference type="SUPFAM" id="SSF103473">
    <property type="entry name" value="MFS general substrate transporter"/>
    <property type="match status" value="1"/>
</dbReference>
<dbReference type="PANTHER" id="PTHR42718">
    <property type="entry name" value="MAJOR FACILITATOR SUPERFAMILY MULTIDRUG TRANSPORTER MFSC"/>
    <property type="match status" value="1"/>
</dbReference>
<organism evidence="8 9">
    <name type="scientific">Embleya hyalina</name>
    <dbReference type="NCBI Taxonomy" id="516124"/>
    <lineage>
        <taxon>Bacteria</taxon>
        <taxon>Bacillati</taxon>
        <taxon>Actinomycetota</taxon>
        <taxon>Actinomycetes</taxon>
        <taxon>Kitasatosporales</taxon>
        <taxon>Streptomycetaceae</taxon>
        <taxon>Embleya</taxon>
    </lineage>
</organism>
<dbReference type="CDD" id="cd17321">
    <property type="entry name" value="MFS_MMR_MDR_like"/>
    <property type="match status" value="1"/>
</dbReference>
<evidence type="ECO:0000256" key="4">
    <source>
        <dbReference type="ARBA" id="ARBA00023136"/>
    </source>
</evidence>
<proteinExistence type="predicted"/>
<dbReference type="GO" id="GO:0005886">
    <property type="term" value="C:plasma membrane"/>
    <property type="evidence" value="ECO:0007669"/>
    <property type="project" value="UniProtKB-SubCell"/>
</dbReference>
<dbReference type="AlphaFoldDB" id="A0A401YE57"/>
<keyword evidence="9" id="KW-1185">Reference proteome</keyword>
<evidence type="ECO:0000256" key="1">
    <source>
        <dbReference type="ARBA" id="ARBA00004651"/>
    </source>
</evidence>
<feature type="transmembrane region" description="Helical" evidence="6">
    <location>
        <begin position="58"/>
        <end position="78"/>
    </location>
</feature>
<dbReference type="InterPro" id="IPR011701">
    <property type="entry name" value="MFS"/>
</dbReference>
<keyword evidence="3 6" id="KW-1133">Transmembrane helix</keyword>
<keyword evidence="5" id="KW-0046">Antibiotic resistance</keyword>
<evidence type="ECO:0000256" key="3">
    <source>
        <dbReference type="ARBA" id="ARBA00022989"/>
    </source>
</evidence>
<feature type="transmembrane region" description="Helical" evidence="6">
    <location>
        <begin position="90"/>
        <end position="109"/>
    </location>
</feature>
<evidence type="ECO:0000256" key="5">
    <source>
        <dbReference type="ARBA" id="ARBA00023251"/>
    </source>
</evidence>
<reference evidence="8 9" key="1">
    <citation type="submission" date="2018-12" db="EMBL/GenBank/DDBJ databases">
        <title>Draft genome sequence of Embleya hyalina NBRC 13850T.</title>
        <authorList>
            <person name="Komaki H."/>
            <person name="Hosoyama A."/>
            <person name="Kimura A."/>
            <person name="Ichikawa N."/>
            <person name="Tamura T."/>
        </authorList>
    </citation>
    <scope>NUCLEOTIDE SEQUENCE [LARGE SCALE GENOMIC DNA]</scope>
    <source>
        <strain evidence="8 9">NBRC 13850</strain>
    </source>
</reference>
<dbReference type="GO" id="GO:0046677">
    <property type="term" value="P:response to antibiotic"/>
    <property type="evidence" value="ECO:0007669"/>
    <property type="project" value="UniProtKB-KW"/>
</dbReference>
<evidence type="ECO:0000256" key="6">
    <source>
        <dbReference type="SAM" id="Phobius"/>
    </source>
</evidence>
<dbReference type="PROSITE" id="PS50850">
    <property type="entry name" value="MFS"/>
    <property type="match status" value="1"/>
</dbReference>
<feature type="transmembrane region" description="Helical" evidence="6">
    <location>
        <begin position="372"/>
        <end position="392"/>
    </location>
</feature>
<feature type="transmembrane region" description="Helical" evidence="6">
    <location>
        <begin position="445"/>
        <end position="467"/>
    </location>
</feature>
<dbReference type="Proteomes" id="UP000286931">
    <property type="component" value="Unassembled WGS sequence"/>
</dbReference>